<feature type="transmembrane region" description="Helical" evidence="4">
    <location>
        <begin position="81"/>
        <end position="104"/>
    </location>
</feature>
<keyword evidence="2" id="KW-0067">ATP-binding</keyword>
<dbReference type="PANTHER" id="PTHR24221:SF646">
    <property type="entry name" value="HAEMOLYSIN SECRETION ATP-BINDING PROTEIN"/>
    <property type="match status" value="1"/>
</dbReference>
<accession>A0A9P6HFJ5</accession>
<feature type="compositionally biased region" description="Basic residues" evidence="3">
    <location>
        <begin position="1"/>
        <end position="13"/>
    </location>
</feature>
<keyword evidence="7" id="KW-1185">Reference proteome</keyword>
<keyword evidence="4" id="KW-0812">Transmembrane</keyword>
<evidence type="ECO:0000256" key="4">
    <source>
        <dbReference type="SAM" id="Phobius"/>
    </source>
</evidence>
<dbReference type="OrthoDB" id="6500128at2759"/>
<dbReference type="SUPFAM" id="SSF52540">
    <property type="entry name" value="P-loop containing nucleoside triphosphate hydrolases"/>
    <property type="match status" value="1"/>
</dbReference>
<dbReference type="InterPro" id="IPR017871">
    <property type="entry name" value="ABC_transporter-like_CS"/>
</dbReference>
<evidence type="ECO:0000313" key="6">
    <source>
        <dbReference type="EMBL" id="KAF9785908.1"/>
    </source>
</evidence>
<protein>
    <submittedName>
        <fullName evidence="6">P-loop containing nucleoside triphosphate hydrolase protein</fullName>
    </submittedName>
</protein>
<keyword evidence="6" id="KW-0378">Hydrolase</keyword>
<dbReference type="EMBL" id="WIUZ02000006">
    <property type="protein sequence ID" value="KAF9785908.1"/>
    <property type="molecule type" value="Genomic_DNA"/>
</dbReference>
<dbReference type="InterPro" id="IPR003593">
    <property type="entry name" value="AAA+_ATPase"/>
</dbReference>
<name>A0A9P6HFJ5_9AGAM</name>
<dbReference type="SMART" id="SM00382">
    <property type="entry name" value="AAA"/>
    <property type="match status" value="1"/>
</dbReference>
<evidence type="ECO:0000313" key="7">
    <source>
        <dbReference type="Proteomes" id="UP000736335"/>
    </source>
</evidence>
<evidence type="ECO:0000256" key="3">
    <source>
        <dbReference type="SAM" id="MobiDB-lite"/>
    </source>
</evidence>
<dbReference type="PROSITE" id="PS50893">
    <property type="entry name" value="ABC_TRANSPORTER_2"/>
    <property type="match status" value="1"/>
</dbReference>
<evidence type="ECO:0000256" key="2">
    <source>
        <dbReference type="ARBA" id="ARBA00022840"/>
    </source>
</evidence>
<dbReference type="InterPro" id="IPR027417">
    <property type="entry name" value="P-loop_NTPase"/>
</dbReference>
<comment type="caution">
    <text evidence="6">The sequence shown here is derived from an EMBL/GenBank/DDBJ whole genome shotgun (WGS) entry which is preliminary data.</text>
</comment>
<dbReference type="GO" id="GO:0034040">
    <property type="term" value="F:ATPase-coupled lipid transmembrane transporter activity"/>
    <property type="evidence" value="ECO:0007669"/>
    <property type="project" value="TreeGrafter"/>
</dbReference>
<dbReference type="GO" id="GO:0016887">
    <property type="term" value="F:ATP hydrolysis activity"/>
    <property type="evidence" value="ECO:0007669"/>
    <property type="project" value="InterPro"/>
</dbReference>
<dbReference type="Pfam" id="PF00005">
    <property type="entry name" value="ABC_tran"/>
    <property type="match status" value="1"/>
</dbReference>
<evidence type="ECO:0000259" key="5">
    <source>
        <dbReference type="PROSITE" id="PS50893"/>
    </source>
</evidence>
<sequence length="718" mass="80678">MGRGWGKKTRRGPGHGNFDPHDVNTVKHTRLGVWDLYEQMDPGIARLPGVSEMMRRLEVLNDLPYVWRMVRDVASIKSCRLYFLIYCIVELLSSLLPAVTLWFSGHYLSIIQTAIERSVVDRELLLYASVGRLGCAFAGRVLQYIKSSVEFPLNLKIKKHYSIHIFENMARLDVPTFDDPLVQTRLDTATTSSRSTHSLAWDTISVVIAVLTATIRLASQFSVLLKVVGGQRDGVIFVVLHFGQELFRNDFKPGFYLFSAKAWAATTKDREYVKLQGLKRTMNDNSHRKEIVAGNLERFLTHEFRYAYNNASGLVADFYELLRYKSSQTTPSLSSLLSVLLREAPEAFYLLRAAEHPASIPVSIASMRLVQATTSSFMTAFMGFLNESGSIAERFHKVRQLYEIENIPNDVVDGNISFPEDRQSLKSGMSVEFRNVSFKYPGSENMVLRDISFKVEKGQLCVIVGSNGSGKSTVLKLILRLYDPTEGTILIDDQDIRTLKLADLRECVSVLFQDYTHFPLSIRDNIALGSPQCAHDSDKVREAARLGGAEDFVDRLPEGFDTYLDRPVRDYYSGIPGGTKTLFGRPVNFGAVDHAMGGMRSSNSVHLSGGQMQRLAVSRSFMRSLLSEGQDIGLLLFDEPSAALDPTAEHDLFVRLKNLRGQKTMIFSSHRFGQLTRPADLILYMNDSEIVEAGNHVGLMRQGGEYARLWNLQAQAFL</sequence>
<feature type="region of interest" description="Disordered" evidence="3">
    <location>
        <begin position="1"/>
        <end position="23"/>
    </location>
</feature>
<reference evidence="6" key="1">
    <citation type="journal article" date="2020" name="Nat. Commun.">
        <title>Large-scale genome sequencing of mycorrhizal fungi provides insights into the early evolution of symbiotic traits.</title>
        <authorList>
            <person name="Miyauchi S."/>
            <person name="Kiss E."/>
            <person name="Kuo A."/>
            <person name="Drula E."/>
            <person name="Kohler A."/>
            <person name="Sanchez-Garcia M."/>
            <person name="Morin E."/>
            <person name="Andreopoulos B."/>
            <person name="Barry K.W."/>
            <person name="Bonito G."/>
            <person name="Buee M."/>
            <person name="Carver A."/>
            <person name="Chen C."/>
            <person name="Cichocki N."/>
            <person name="Clum A."/>
            <person name="Culley D."/>
            <person name="Crous P.W."/>
            <person name="Fauchery L."/>
            <person name="Girlanda M."/>
            <person name="Hayes R.D."/>
            <person name="Keri Z."/>
            <person name="LaButti K."/>
            <person name="Lipzen A."/>
            <person name="Lombard V."/>
            <person name="Magnuson J."/>
            <person name="Maillard F."/>
            <person name="Murat C."/>
            <person name="Nolan M."/>
            <person name="Ohm R.A."/>
            <person name="Pangilinan J."/>
            <person name="Pereira M.F."/>
            <person name="Perotto S."/>
            <person name="Peter M."/>
            <person name="Pfister S."/>
            <person name="Riley R."/>
            <person name="Sitrit Y."/>
            <person name="Stielow J.B."/>
            <person name="Szollosi G."/>
            <person name="Zifcakova L."/>
            <person name="Stursova M."/>
            <person name="Spatafora J.W."/>
            <person name="Tedersoo L."/>
            <person name="Vaario L.M."/>
            <person name="Yamada A."/>
            <person name="Yan M."/>
            <person name="Wang P."/>
            <person name="Xu J."/>
            <person name="Bruns T."/>
            <person name="Baldrian P."/>
            <person name="Vilgalys R."/>
            <person name="Dunand C."/>
            <person name="Henrissat B."/>
            <person name="Grigoriev I.V."/>
            <person name="Hibbett D."/>
            <person name="Nagy L.G."/>
            <person name="Martin F.M."/>
        </authorList>
    </citation>
    <scope>NUCLEOTIDE SEQUENCE</scope>
    <source>
        <strain evidence="6">UH-Tt-Lm1</strain>
    </source>
</reference>
<reference evidence="6" key="2">
    <citation type="submission" date="2020-11" db="EMBL/GenBank/DDBJ databases">
        <authorList>
            <consortium name="DOE Joint Genome Institute"/>
            <person name="Kuo A."/>
            <person name="Miyauchi S."/>
            <person name="Kiss E."/>
            <person name="Drula E."/>
            <person name="Kohler A."/>
            <person name="Sanchez-Garcia M."/>
            <person name="Andreopoulos B."/>
            <person name="Barry K.W."/>
            <person name="Bonito G."/>
            <person name="Buee M."/>
            <person name="Carver A."/>
            <person name="Chen C."/>
            <person name="Cichocki N."/>
            <person name="Clum A."/>
            <person name="Culley D."/>
            <person name="Crous P.W."/>
            <person name="Fauchery L."/>
            <person name="Girlanda M."/>
            <person name="Hayes R."/>
            <person name="Keri Z."/>
            <person name="Labutti K."/>
            <person name="Lipzen A."/>
            <person name="Lombard V."/>
            <person name="Magnuson J."/>
            <person name="Maillard F."/>
            <person name="Morin E."/>
            <person name="Murat C."/>
            <person name="Nolan M."/>
            <person name="Ohm R."/>
            <person name="Pangilinan J."/>
            <person name="Pereira M."/>
            <person name="Perotto S."/>
            <person name="Peter M."/>
            <person name="Riley R."/>
            <person name="Sitrit Y."/>
            <person name="Stielow B."/>
            <person name="Szollosi G."/>
            <person name="Zifcakova L."/>
            <person name="Stursova M."/>
            <person name="Spatafora J.W."/>
            <person name="Tedersoo L."/>
            <person name="Vaario L.-M."/>
            <person name="Yamada A."/>
            <person name="Yan M."/>
            <person name="Wang P."/>
            <person name="Xu J."/>
            <person name="Bruns T."/>
            <person name="Baldrian P."/>
            <person name="Vilgalys R."/>
            <person name="Henrissat B."/>
            <person name="Grigoriev I.V."/>
            <person name="Hibbett D."/>
            <person name="Nagy L.G."/>
            <person name="Martin F.M."/>
        </authorList>
    </citation>
    <scope>NUCLEOTIDE SEQUENCE</scope>
    <source>
        <strain evidence="6">UH-Tt-Lm1</strain>
    </source>
</reference>
<keyword evidence="1" id="KW-0547">Nucleotide-binding</keyword>
<evidence type="ECO:0000256" key="1">
    <source>
        <dbReference type="ARBA" id="ARBA00022741"/>
    </source>
</evidence>
<dbReference type="InterPro" id="IPR003439">
    <property type="entry name" value="ABC_transporter-like_ATP-bd"/>
</dbReference>
<organism evidence="6 7">
    <name type="scientific">Thelephora terrestris</name>
    <dbReference type="NCBI Taxonomy" id="56493"/>
    <lineage>
        <taxon>Eukaryota</taxon>
        <taxon>Fungi</taxon>
        <taxon>Dikarya</taxon>
        <taxon>Basidiomycota</taxon>
        <taxon>Agaricomycotina</taxon>
        <taxon>Agaricomycetes</taxon>
        <taxon>Thelephorales</taxon>
        <taxon>Thelephoraceae</taxon>
        <taxon>Thelephora</taxon>
    </lineage>
</organism>
<dbReference type="Proteomes" id="UP000736335">
    <property type="component" value="Unassembled WGS sequence"/>
</dbReference>
<dbReference type="InterPro" id="IPR039421">
    <property type="entry name" value="Type_1_exporter"/>
</dbReference>
<feature type="domain" description="ABC transporter" evidence="5">
    <location>
        <begin position="431"/>
        <end position="712"/>
    </location>
</feature>
<dbReference type="PANTHER" id="PTHR24221">
    <property type="entry name" value="ATP-BINDING CASSETTE SUB-FAMILY B"/>
    <property type="match status" value="1"/>
</dbReference>
<dbReference type="PROSITE" id="PS00211">
    <property type="entry name" value="ABC_TRANSPORTER_1"/>
    <property type="match status" value="1"/>
</dbReference>
<gene>
    <name evidence="6" type="ORF">BJ322DRAFT_1139595</name>
</gene>
<dbReference type="AlphaFoldDB" id="A0A9P6HFJ5"/>
<proteinExistence type="predicted"/>
<dbReference type="GO" id="GO:0005524">
    <property type="term" value="F:ATP binding"/>
    <property type="evidence" value="ECO:0007669"/>
    <property type="project" value="UniProtKB-KW"/>
</dbReference>
<keyword evidence="4" id="KW-1133">Transmembrane helix</keyword>
<keyword evidence="4" id="KW-0472">Membrane</keyword>
<dbReference type="Gene3D" id="3.40.50.300">
    <property type="entry name" value="P-loop containing nucleotide triphosphate hydrolases"/>
    <property type="match status" value="1"/>
</dbReference>